<dbReference type="InterPro" id="IPR029052">
    <property type="entry name" value="Metallo-depent_PP-like"/>
</dbReference>
<proteinExistence type="predicted"/>
<dbReference type="Gene3D" id="3.60.21.70">
    <property type="entry name" value="PhoD-like phosphatase"/>
    <property type="match status" value="1"/>
</dbReference>
<keyword evidence="3" id="KW-1185">Reference proteome</keyword>
<sequence length="191" mass="21005">MWMSLLFCPQIDWLLQGLKKSKAVWKVIASDMPLGLQVSDGKDAAGNSKWEAVANGDHNAPLGRELEVARLLREIKRAGIKNVVWLTADVHYTAAHYFDPAKAQFSDFSPFWEFVSGPFNSGSFGPGKTDGTFGMQVFYQKFPAVQNTAPTEGLQFFGQVDIDAKTKAMTVTLKDLTGAALYAKTLAPQRV</sequence>
<evidence type="ECO:0000259" key="1">
    <source>
        <dbReference type="Pfam" id="PF09423"/>
    </source>
</evidence>
<evidence type="ECO:0000313" key="3">
    <source>
        <dbReference type="Proteomes" id="UP000502041"/>
    </source>
</evidence>
<dbReference type="EMBL" id="CP051461">
    <property type="protein sequence ID" value="QJC55792.1"/>
    <property type="molecule type" value="Genomic_DNA"/>
</dbReference>
<dbReference type="InterPro" id="IPR052900">
    <property type="entry name" value="Phospholipid_Metab_Enz"/>
</dbReference>
<dbReference type="SUPFAM" id="SSF56300">
    <property type="entry name" value="Metallo-dependent phosphatases"/>
    <property type="match status" value="1"/>
</dbReference>
<dbReference type="Proteomes" id="UP000502041">
    <property type="component" value="Chromosome"/>
</dbReference>
<dbReference type="Pfam" id="PF09423">
    <property type="entry name" value="PhoD"/>
    <property type="match status" value="1"/>
</dbReference>
<dbReference type="InterPro" id="IPR038607">
    <property type="entry name" value="PhoD-like_sf"/>
</dbReference>
<dbReference type="AlphaFoldDB" id="A0A6H2H7D5"/>
<gene>
    <name evidence="2" type="ORF">HC248_01075</name>
</gene>
<organism evidence="2 3">
    <name type="scientific">Polaromonas vacuolata</name>
    <dbReference type="NCBI Taxonomy" id="37448"/>
    <lineage>
        <taxon>Bacteria</taxon>
        <taxon>Pseudomonadati</taxon>
        <taxon>Pseudomonadota</taxon>
        <taxon>Betaproteobacteria</taxon>
        <taxon>Burkholderiales</taxon>
        <taxon>Comamonadaceae</taxon>
        <taxon>Polaromonas</taxon>
    </lineage>
</organism>
<dbReference type="InterPro" id="IPR018946">
    <property type="entry name" value="PhoD-like_MPP"/>
</dbReference>
<feature type="domain" description="PhoD-like phosphatase metallophosphatase" evidence="1">
    <location>
        <begin position="9"/>
        <end position="172"/>
    </location>
</feature>
<reference evidence="2 3" key="1">
    <citation type="submission" date="2020-04" db="EMBL/GenBank/DDBJ databases">
        <title>Complete genome of a Psychrophilic, Marine, Gas Vacuolate Bacterium Polaromonas vacuolata KCTC 22033T.</title>
        <authorList>
            <person name="Hwang K."/>
            <person name="Kim K.M."/>
        </authorList>
    </citation>
    <scope>NUCLEOTIDE SEQUENCE [LARGE SCALE GENOMIC DNA]</scope>
    <source>
        <strain evidence="2 3">KCTC 22033</strain>
    </source>
</reference>
<dbReference type="KEGG" id="pvac:HC248_01075"/>
<dbReference type="PANTHER" id="PTHR43606">
    <property type="entry name" value="PHOSPHATASE, PUTATIVE (AFU_ORTHOLOGUE AFUA_6G08710)-RELATED"/>
    <property type="match status" value="1"/>
</dbReference>
<evidence type="ECO:0000313" key="2">
    <source>
        <dbReference type="EMBL" id="QJC55792.1"/>
    </source>
</evidence>
<protein>
    <recommendedName>
        <fullName evidence="1">PhoD-like phosphatase metallophosphatase domain-containing protein</fullName>
    </recommendedName>
</protein>
<dbReference type="PANTHER" id="PTHR43606:SF1">
    <property type="entry name" value="PHOD-LIKE PHOSPHATASE METALLOPHOSPHATASE DOMAIN-CONTAINING PROTEIN"/>
    <property type="match status" value="1"/>
</dbReference>
<name>A0A6H2H7D5_9BURK</name>
<accession>A0A6H2H7D5</accession>